<dbReference type="Pfam" id="PF09682">
    <property type="entry name" value="Phage_holin_6_1"/>
    <property type="match status" value="1"/>
</dbReference>
<dbReference type="InterPro" id="IPR010026">
    <property type="entry name" value="Phage_holin_LL-H"/>
</dbReference>
<name>A0A5C1A9A4_9BACT</name>
<accession>A0A5C1A9A4</accession>
<protein>
    <submittedName>
        <fullName evidence="1">Uncharacterized protein</fullName>
    </submittedName>
</protein>
<dbReference type="EMBL" id="CP042425">
    <property type="protein sequence ID" value="QEL14807.1"/>
    <property type="molecule type" value="Genomic_DNA"/>
</dbReference>
<proteinExistence type="predicted"/>
<organism evidence="1 2">
    <name type="scientific">Limnoglobus roseus</name>
    <dbReference type="NCBI Taxonomy" id="2598579"/>
    <lineage>
        <taxon>Bacteria</taxon>
        <taxon>Pseudomonadati</taxon>
        <taxon>Planctomycetota</taxon>
        <taxon>Planctomycetia</taxon>
        <taxon>Gemmatales</taxon>
        <taxon>Gemmataceae</taxon>
        <taxon>Limnoglobus</taxon>
    </lineage>
</organism>
<sequence>MFKNIPALHDAVAVIERFFHNGVADVLTGLSALANSIAKNGGTVLLTAAASAVAAAEAQGGSGADKLKAAQATVIATLTAQGLPVVTNAINGAIEAAVAQHKANLAADAAVS</sequence>
<keyword evidence="2" id="KW-1185">Reference proteome</keyword>
<dbReference type="KEGG" id="lrs:PX52LOC_01704"/>
<evidence type="ECO:0000313" key="1">
    <source>
        <dbReference type="EMBL" id="QEL14807.1"/>
    </source>
</evidence>
<dbReference type="Proteomes" id="UP000324974">
    <property type="component" value="Chromosome"/>
</dbReference>
<dbReference type="AlphaFoldDB" id="A0A5C1A9A4"/>
<dbReference type="RefSeq" id="WP_149109670.1">
    <property type="nucleotide sequence ID" value="NZ_CP042425.1"/>
</dbReference>
<gene>
    <name evidence="1" type="ORF">PX52LOC_01704</name>
</gene>
<evidence type="ECO:0000313" key="2">
    <source>
        <dbReference type="Proteomes" id="UP000324974"/>
    </source>
</evidence>
<reference evidence="2" key="1">
    <citation type="submission" date="2019-08" db="EMBL/GenBank/DDBJ databases">
        <title>Limnoglobus roseus gen. nov., sp. nov., a novel freshwater planctomycete with a giant genome from the family Gemmataceae.</title>
        <authorList>
            <person name="Kulichevskaya I.S."/>
            <person name="Naumoff D.G."/>
            <person name="Miroshnikov K."/>
            <person name="Ivanova A."/>
            <person name="Philippov D.A."/>
            <person name="Hakobyan A."/>
            <person name="Rijpstra I.C."/>
            <person name="Sinninghe Damste J.S."/>
            <person name="Liesack W."/>
            <person name="Dedysh S.N."/>
        </authorList>
    </citation>
    <scope>NUCLEOTIDE SEQUENCE [LARGE SCALE GENOMIC DNA]</scope>
    <source>
        <strain evidence="2">PX52</strain>
    </source>
</reference>